<dbReference type="Gene3D" id="1.10.1440.10">
    <property type="entry name" value="Apolipoprotein C-II"/>
    <property type="match status" value="1"/>
</dbReference>
<keyword evidence="5 14" id="KW-0162">Chylomicron</keyword>
<evidence type="ECO:0000256" key="6">
    <source>
        <dbReference type="ARBA" id="ARBA00022525"/>
    </source>
</evidence>
<dbReference type="GO" id="GO:0060697">
    <property type="term" value="P:positive regulation of phospholipid catabolic process"/>
    <property type="evidence" value="ECO:0007669"/>
    <property type="project" value="TreeGrafter"/>
</dbReference>
<evidence type="ECO:0000256" key="10">
    <source>
        <dbReference type="ARBA" id="ARBA00023055"/>
    </source>
</evidence>
<name>A0A8B9PET3_APTOW</name>
<dbReference type="InterPro" id="IPR008019">
    <property type="entry name" value="Apo-CII"/>
</dbReference>
<reference evidence="15" key="1">
    <citation type="submission" date="2025-08" db="UniProtKB">
        <authorList>
            <consortium name="Ensembl"/>
        </authorList>
    </citation>
    <scope>IDENTIFICATION</scope>
</reference>
<evidence type="ECO:0000256" key="1">
    <source>
        <dbReference type="ARBA" id="ARBA00004613"/>
    </source>
</evidence>
<dbReference type="Proteomes" id="UP000694424">
    <property type="component" value="Unplaced"/>
</dbReference>
<dbReference type="GO" id="GO:0006869">
    <property type="term" value="P:lipid transport"/>
    <property type="evidence" value="ECO:0007669"/>
    <property type="project" value="UniProtKB-UniRule"/>
</dbReference>
<protein>
    <recommendedName>
        <fullName evidence="3 14">Apolipoprotein C-II</fullName>
        <shortName evidence="14">Apo-CII</shortName>
        <shortName evidence="14">ApoC-II</shortName>
    </recommendedName>
    <alternativeName>
        <fullName evidence="13 14">Apolipoprotein C2</fullName>
    </alternativeName>
</protein>
<accession>A0A8B9PET3</accession>
<keyword evidence="16" id="KW-1185">Reference proteome</keyword>
<evidence type="ECO:0000256" key="7">
    <source>
        <dbReference type="ARBA" id="ARBA00022710"/>
    </source>
</evidence>
<evidence type="ECO:0000256" key="14">
    <source>
        <dbReference type="RuleBase" id="RU368054"/>
    </source>
</evidence>
<keyword evidence="11 14" id="KW-0443">Lipid metabolism</keyword>
<keyword evidence="10 14" id="KW-0445">Lipid transport</keyword>
<keyword evidence="6 14" id="KW-0964">Secreted</keyword>
<organism evidence="15 16">
    <name type="scientific">Apteryx owenii</name>
    <name type="common">Little spotted kiwi</name>
    <dbReference type="NCBI Taxonomy" id="8824"/>
    <lineage>
        <taxon>Eukaryota</taxon>
        <taxon>Metazoa</taxon>
        <taxon>Chordata</taxon>
        <taxon>Craniata</taxon>
        <taxon>Vertebrata</taxon>
        <taxon>Euteleostomi</taxon>
        <taxon>Archelosauria</taxon>
        <taxon>Archosauria</taxon>
        <taxon>Dinosauria</taxon>
        <taxon>Saurischia</taxon>
        <taxon>Theropoda</taxon>
        <taxon>Coelurosauria</taxon>
        <taxon>Aves</taxon>
        <taxon>Palaeognathae</taxon>
        <taxon>Apterygiformes</taxon>
        <taxon>Apterygidae</taxon>
        <taxon>Apteryx</taxon>
    </lineage>
</organism>
<dbReference type="Ensembl" id="ENSAOWT00000010167.1">
    <property type="protein sequence ID" value="ENSAOWP00000008976.1"/>
    <property type="gene ID" value="ENSAOWG00000006157.1"/>
</dbReference>
<dbReference type="GO" id="GO:0034364">
    <property type="term" value="C:high-density lipoprotein particle"/>
    <property type="evidence" value="ECO:0007669"/>
    <property type="project" value="UniProtKB-KW"/>
</dbReference>
<evidence type="ECO:0000256" key="3">
    <source>
        <dbReference type="ARBA" id="ARBA00013947"/>
    </source>
</evidence>
<proteinExistence type="inferred from homology"/>
<dbReference type="AlphaFoldDB" id="A0A8B9PET3"/>
<comment type="similarity">
    <text evidence="2 14">Belongs to the apolipoprotein C2 family.</text>
</comment>
<keyword evidence="7 14" id="KW-0427">LDL</keyword>
<dbReference type="GO" id="GO:0034361">
    <property type="term" value="C:very-low-density lipoprotein particle"/>
    <property type="evidence" value="ECO:0007669"/>
    <property type="project" value="UniProtKB-UniRule"/>
</dbReference>
<dbReference type="GO" id="GO:0042627">
    <property type="term" value="C:chylomicron"/>
    <property type="evidence" value="ECO:0007669"/>
    <property type="project" value="UniProtKB-UniRule"/>
</dbReference>
<evidence type="ECO:0000313" key="16">
    <source>
        <dbReference type="Proteomes" id="UP000694424"/>
    </source>
</evidence>
<evidence type="ECO:0000256" key="8">
    <source>
        <dbReference type="ARBA" id="ARBA00022850"/>
    </source>
</evidence>
<evidence type="ECO:0000313" key="15">
    <source>
        <dbReference type="Ensembl" id="ENSAOWP00000008976.1"/>
    </source>
</evidence>
<evidence type="ECO:0000256" key="13">
    <source>
        <dbReference type="ARBA" id="ARBA00031176"/>
    </source>
</evidence>
<dbReference type="PANTHER" id="PTHR16566:SF0">
    <property type="entry name" value="APOLIPOPROTEIN C-II"/>
    <property type="match status" value="1"/>
</dbReference>
<evidence type="ECO:0000256" key="2">
    <source>
        <dbReference type="ARBA" id="ARBA00007221"/>
    </source>
</evidence>
<evidence type="ECO:0000256" key="5">
    <source>
        <dbReference type="ARBA" id="ARBA00022513"/>
    </source>
</evidence>
<keyword evidence="8 14" id="KW-0345">HDL</keyword>
<dbReference type="InterPro" id="IPR023121">
    <property type="entry name" value="ApoC-II_dom_sf"/>
</dbReference>
<sequence>MGKASSQVPTPLLPRQILRGCTAILADTSQLQAKATSYLAQAGSIAQGWLGKLRVPAVQEKLRDAYHKGSAAVVTYTGILADQVYHWWCGEQ</sequence>
<dbReference type="GO" id="GO:0016004">
    <property type="term" value="F:phospholipase activator activity"/>
    <property type="evidence" value="ECO:0007669"/>
    <property type="project" value="TreeGrafter"/>
</dbReference>
<dbReference type="PANTHER" id="PTHR16566">
    <property type="entry name" value="APOLIPOPROTEIN C-II"/>
    <property type="match status" value="1"/>
</dbReference>
<keyword evidence="12 14" id="KW-0850">VLDL</keyword>
<dbReference type="GO" id="GO:0043274">
    <property type="term" value="F:phospholipase binding"/>
    <property type="evidence" value="ECO:0007669"/>
    <property type="project" value="TreeGrafter"/>
</dbReference>
<reference evidence="15" key="2">
    <citation type="submission" date="2025-09" db="UniProtKB">
        <authorList>
            <consortium name="Ensembl"/>
        </authorList>
    </citation>
    <scope>IDENTIFICATION</scope>
</reference>
<keyword evidence="14" id="KW-0732">Signal</keyword>
<dbReference type="Pfam" id="PF05355">
    <property type="entry name" value="Apo-CII"/>
    <property type="match status" value="1"/>
</dbReference>
<keyword evidence="4 14" id="KW-0813">Transport</keyword>
<comment type="subcellular location">
    <subcellularLocation>
        <location evidence="1 14">Secreted</location>
    </subcellularLocation>
</comment>
<evidence type="ECO:0000256" key="12">
    <source>
        <dbReference type="ARBA" id="ARBA00023313"/>
    </source>
</evidence>
<keyword evidence="9 14" id="KW-0442">Lipid degradation</keyword>
<comment type="function">
    <text evidence="14">Component of chylomicrons, very low-density lipoproteins (VLDL), low-density lipoproteins (LDL), and high-density lipoproteins (HDL) in plasma. Plays an important role in lipoprotein metabolism as an activator of lipoprotein lipase.</text>
</comment>
<dbReference type="GO" id="GO:0016042">
    <property type="term" value="P:lipid catabolic process"/>
    <property type="evidence" value="ECO:0007669"/>
    <property type="project" value="UniProtKB-UniRule"/>
</dbReference>
<evidence type="ECO:0000256" key="11">
    <source>
        <dbReference type="ARBA" id="ARBA00023098"/>
    </source>
</evidence>
<evidence type="ECO:0000256" key="4">
    <source>
        <dbReference type="ARBA" id="ARBA00022448"/>
    </source>
</evidence>
<evidence type="ECO:0000256" key="9">
    <source>
        <dbReference type="ARBA" id="ARBA00022963"/>
    </source>
</evidence>
<dbReference type="GO" id="GO:0034362">
    <property type="term" value="C:low-density lipoprotein particle"/>
    <property type="evidence" value="ECO:0007669"/>
    <property type="project" value="UniProtKB-UniRule"/>
</dbReference>